<evidence type="ECO:0000313" key="4">
    <source>
        <dbReference type="Proteomes" id="UP000673383"/>
    </source>
</evidence>
<keyword evidence="2" id="KW-0378">Hydrolase</keyword>
<name>A0A8I1YGW9_BRAEL</name>
<reference evidence="2" key="1">
    <citation type="submission" date="2021-02" db="EMBL/GenBank/DDBJ databases">
        <title>Genomic Encyclopedia of Type Strains, Phase IV (KMG-V): Genome sequencing to study the core and pangenomes of soil and plant-associated prokaryotes.</title>
        <authorList>
            <person name="Whitman W."/>
        </authorList>
    </citation>
    <scope>NUCLEOTIDE SEQUENCE</scope>
    <source>
        <strain evidence="2">USDA 406</strain>
    </source>
</reference>
<dbReference type="Gene3D" id="1.20.58.1480">
    <property type="match status" value="1"/>
</dbReference>
<dbReference type="Gene3D" id="2.30.130.40">
    <property type="entry name" value="LON domain-like"/>
    <property type="match status" value="1"/>
</dbReference>
<dbReference type="EC" id="3.4.21.53" evidence="2"/>
<accession>A0A8I1YGW9</accession>
<dbReference type="Proteomes" id="UP000673383">
    <property type="component" value="Unassembled WGS sequence"/>
</dbReference>
<dbReference type="InterPro" id="IPR003111">
    <property type="entry name" value="Lon_prtase_N"/>
</dbReference>
<dbReference type="RefSeq" id="WP_080586275.1">
    <property type="nucleotide sequence ID" value="NZ_CP126026.1"/>
</dbReference>
<dbReference type="SUPFAM" id="SSF88697">
    <property type="entry name" value="PUA domain-like"/>
    <property type="match status" value="1"/>
</dbReference>
<keyword evidence="5" id="KW-1185">Reference proteome</keyword>
<sequence length="266" mass="29307">MRDFRDAKAMARTLRASLTAKTVTISHSESLELVSKMFGLADWNALSAQIQAGRVEPLVAAAAHAMKAAGRHPAIPIWDFVPFPGGIIPFYTNRAKTIQALERAFQGARQIIVAMQRSSDIDEPGLTDVYDVGVLGSVLTLDQLADGRWKALVQIHRRVMIKNFIGEAAGYVADVEILDEQLAPDVPDLVLATKVHFKGHLFRDSIKQGGVPQLKPPFERVRDPGRLADMIASHIELPIPDKRALLATLDPVRRLESVRDLLQEVS</sequence>
<gene>
    <name evidence="3" type="ORF">ABIF29_005018</name>
    <name evidence="2" type="ORF">JOH49_005961</name>
</gene>
<feature type="domain" description="Lon N-terminal" evidence="1">
    <location>
        <begin position="72"/>
        <end position="266"/>
    </location>
</feature>
<reference evidence="3 5" key="2">
    <citation type="submission" date="2024-07" db="EMBL/GenBank/DDBJ databases">
        <title>Genomic Encyclopedia of Type Strains, Phase V (KMG-V): Genome sequencing to study the core and pangenomes of soil and plant-associated prokaryotes.</title>
        <authorList>
            <person name="Whitman W."/>
        </authorList>
    </citation>
    <scope>NUCLEOTIDE SEQUENCE [LARGE SCALE GENOMIC DNA]</scope>
    <source>
        <strain evidence="3 5">USDA 415</strain>
    </source>
</reference>
<dbReference type="Pfam" id="PF02190">
    <property type="entry name" value="LON_substr_bdg"/>
    <property type="match status" value="1"/>
</dbReference>
<dbReference type="SMART" id="SM00464">
    <property type="entry name" value="LON"/>
    <property type="match status" value="1"/>
</dbReference>
<evidence type="ECO:0000259" key="1">
    <source>
        <dbReference type="PROSITE" id="PS51787"/>
    </source>
</evidence>
<dbReference type="EMBL" id="JBGBZA010000002">
    <property type="protein sequence ID" value="MEY9318219.1"/>
    <property type="molecule type" value="Genomic_DNA"/>
</dbReference>
<dbReference type="GO" id="GO:0004252">
    <property type="term" value="F:serine-type endopeptidase activity"/>
    <property type="evidence" value="ECO:0007669"/>
    <property type="project" value="UniProtKB-EC"/>
</dbReference>
<keyword evidence="2" id="KW-0645">Protease</keyword>
<comment type="caution">
    <text evidence="2">The sequence shown here is derived from an EMBL/GenBank/DDBJ whole genome shotgun (WGS) entry which is preliminary data.</text>
</comment>
<dbReference type="GO" id="GO:0006508">
    <property type="term" value="P:proteolysis"/>
    <property type="evidence" value="ECO:0007669"/>
    <property type="project" value="UniProtKB-KW"/>
</dbReference>
<protein>
    <submittedName>
        <fullName evidence="2">ATP-dependent Lon protease</fullName>
        <ecNumber evidence="2">3.4.21.53</ecNumber>
    </submittedName>
</protein>
<proteinExistence type="predicted"/>
<organism evidence="2 4">
    <name type="scientific">Bradyrhizobium elkanii</name>
    <dbReference type="NCBI Taxonomy" id="29448"/>
    <lineage>
        <taxon>Bacteria</taxon>
        <taxon>Pseudomonadati</taxon>
        <taxon>Pseudomonadota</taxon>
        <taxon>Alphaproteobacteria</taxon>
        <taxon>Hyphomicrobiales</taxon>
        <taxon>Nitrobacteraceae</taxon>
        <taxon>Bradyrhizobium</taxon>
    </lineage>
</organism>
<dbReference type="InterPro" id="IPR045517">
    <property type="entry name" value="Glyoxalase_8"/>
</dbReference>
<dbReference type="Pfam" id="PF20066">
    <property type="entry name" value="Glyoxalase_8"/>
    <property type="match status" value="1"/>
</dbReference>
<evidence type="ECO:0000313" key="3">
    <source>
        <dbReference type="EMBL" id="MEY9318219.1"/>
    </source>
</evidence>
<dbReference type="Proteomes" id="UP001565471">
    <property type="component" value="Unassembled WGS sequence"/>
</dbReference>
<evidence type="ECO:0000313" key="5">
    <source>
        <dbReference type="Proteomes" id="UP001565471"/>
    </source>
</evidence>
<dbReference type="PROSITE" id="PS51787">
    <property type="entry name" value="LON_N"/>
    <property type="match status" value="1"/>
</dbReference>
<evidence type="ECO:0000313" key="2">
    <source>
        <dbReference type="EMBL" id="MBP1296208.1"/>
    </source>
</evidence>
<dbReference type="InterPro" id="IPR015947">
    <property type="entry name" value="PUA-like_sf"/>
</dbReference>
<dbReference type="AlphaFoldDB" id="A0A8I1YGW9"/>
<dbReference type="InterPro" id="IPR046336">
    <property type="entry name" value="Lon_prtase_N_sf"/>
</dbReference>
<dbReference type="EMBL" id="JAFICZ010000001">
    <property type="protein sequence ID" value="MBP1296208.1"/>
    <property type="molecule type" value="Genomic_DNA"/>
</dbReference>